<dbReference type="OrthoDB" id="8196889at2759"/>
<reference evidence="1 2" key="1">
    <citation type="journal article" date="2017" name="Gigascience">
        <title>Genome sequence of the small brown planthopper, Laodelphax striatellus.</title>
        <authorList>
            <person name="Zhu J."/>
            <person name="Jiang F."/>
            <person name="Wang X."/>
            <person name="Yang P."/>
            <person name="Bao Y."/>
            <person name="Zhao W."/>
            <person name="Wang W."/>
            <person name="Lu H."/>
            <person name="Wang Q."/>
            <person name="Cui N."/>
            <person name="Li J."/>
            <person name="Chen X."/>
            <person name="Luo L."/>
            <person name="Yu J."/>
            <person name="Kang L."/>
            <person name="Cui F."/>
        </authorList>
    </citation>
    <scope>NUCLEOTIDE SEQUENCE [LARGE SCALE GENOMIC DNA]</scope>
    <source>
        <strain evidence="1">Lst14</strain>
    </source>
</reference>
<accession>A0A482X335</accession>
<organism evidence="1 2">
    <name type="scientific">Laodelphax striatellus</name>
    <name type="common">Small brown planthopper</name>
    <name type="synonym">Delphax striatella</name>
    <dbReference type="NCBI Taxonomy" id="195883"/>
    <lineage>
        <taxon>Eukaryota</taxon>
        <taxon>Metazoa</taxon>
        <taxon>Ecdysozoa</taxon>
        <taxon>Arthropoda</taxon>
        <taxon>Hexapoda</taxon>
        <taxon>Insecta</taxon>
        <taxon>Pterygota</taxon>
        <taxon>Neoptera</taxon>
        <taxon>Paraneoptera</taxon>
        <taxon>Hemiptera</taxon>
        <taxon>Auchenorrhyncha</taxon>
        <taxon>Fulgoroidea</taxon>
        <taxon>Delphacidae</taxon>
        <taxon>Criomorphinae</taxon>
        <taxon>Laodelphax</taxon>
    </lineage>
</organism>
<dbReference type="AlphaFoldDB" id="A0A482X335"/>
<sequence length="194" mass="21690">MNSDSSSDEEYDPKLLASVDKSLLKDSLFLNDVSSENGECKLQPHSIREELKGDDQFTNSGISEGVKTFVSKQLSDYLEKKVIEKRFEKTDSKLEKAAGFSGGVHLFSNSTSYIDLEENASCTVKYKKLKLTKKETEDYREKCNSVAVSPEWVLSGSDSTTWSKQRKGARGKVIKLKADKKLKNGGLECRVVDE</sequence>
<dbReference type="Proteomes" id="UP000291343">
    <property type="component" value="Unassembled WGS sequence"/>
</dbReference>
<comment type="caution">
    <text evidence="1">The sequence shown here is derived from an EMBL/GenBank/DDBJ whole genome shotgun (WGS) entry which is preliminary data.</text>
</comment>
<dbReference type="EMBL" id="QKKF02019433">
    <property type="protein sequence ID" value="RZF40072.1"/>
    <property type="molecule type" value="Genomic_DNA"/>
</dbReference>
<dbReference type="SMR" id="A0A482X335"/>
<name>A0A482X335_LAOST</name>
<evidence type="ECO:0000313" key="1">
    <source>
        <dbReference type="EMBL" id="RZF40072.1"/>
    </source>
</evidence>
<proteinExistence type="predicted"/>
<dbReference type="STRING" id="195883.A0A482X335"/>
<dbReference type="InParanoid" id="A0A482X335"/>
<evidence type="ECO:0008006" key="3">
    <source>
        <dbReference type="Google" id="ProtNLM"/>
    </source>
</evidence>
<protein>
    <recommendedName>
        <fullName evidence="3">Protein CUSTOS</fullName>
    </recommendedName>
</protein>
<evidence type="ECO:0000313" key="2">
    <source>
        <dbReference type="Proteomes" id="UP000291343"/>
    </source>
</evidence>
<gene>
    <name evidence="1" type="ORF">LSTR_LSTR002475</name>
</gene>
<keyword evidence="2" id="KW-1185">Reference proteome</keyword>